<dbReference type="InterPro" id="IPR000847">
    <property type="entry name" value="LysR_HTH_N"/>
</dbReference>
<comment type="caution">
    <text evidence="7">The sequence shown here is derived from an EMBL/GenBank/DDBJ whole genome shotgun (WGS) entry which is preliminary data.</text>
</comment>
<dbReference type="GO" id="GO:0006351">
    <property type="term" value="P:DNA-templated transcription"/>
    <property type="evidence" value="ECO:0007669"/>
    <property type="project" value="TreeGrafter"/>
</dbReference>
<dbReference type="SUPFAM" id="SSF53850">
    <property type="entry name" value="Periplasmic binding protein-like II"/>
    <property type="match status" value="1"/>
</dbReference>
<evidence type="ECO:0000256" key="2">
    <source>
        <dbReference type="ARBA" id="ARBA00023015"/>
    </source>
</evidence>
<evidence type="ECO:0000256" key="5">
    <source>
        <dbReference type="SAM" id="MobiDB-lite"/>
    </source>
</evidence>
<dbReference type="InterPro" id="IPR058163">
    <property type="entry name" value="LysR-type_TF_proteobact-type"/>
</dbReference>
<reference evidence="7 8" key="1">
    <citation type="submission" date="2014-04" db="EMBL/GenBank/DDBJ databases">
        <authorList>
            <person name="Bishop-Lilly K.A."/>
            <person name="Broomall S.M."/>
            <person name="Chain P.S."/>
            <person name="Chertkov O."/>
            <person name="Coyne S.R."/>
            <person name="Daligault H.E."/>
            <person name="Davenport K.W."/>
            <person name="Erkkila T."/>
            <person name="Frey K.G."/>
            <person name="Gibbons H.S."/>
            <person name="Gu W."/>
            <person name="Jaissle J."/>
            <person name="Johnson S.L."/>
            <person name="Koroleva G.I."/>
            <person name="Ladner J.T."/>
            <person name="Lo C.-C."/>
            <person name="Minogue T.D."/>
            <person name="Munk C."/>
            <person name="Palacios G.F."/>
            <person name="Redden C.L."/>
            <person name="Rosenzweig C.N."/>
            <person name="Scholz M.B."/>
            <person name="Teshima H."/>
            <person name="Xu Y."/>
        </authorList>
    </citation>
    <scope>NUCLEOTIDE SEQUENCE [LARGE SCALE GENOMIC DNA]</scope>
    <source>
        <strain evidence="8">gladioli</strain>
    </source>
</reference>
<name>A0AAW3ERY7_BURGA</name>
<keyword evidence="2" id="KW-0805">Transcription regulation</keyword>
<dbReference type="Gene3D" id="3.40.190.10">
    <property type="entry name" value="Periplasmic binding protein-like II"/>
    <property type="match status" value="2"/>
</dbReference>
<protein>
    <submittedName>
        <fullName evidence="7">Bacterial regulatory helix-turn-helix, lysR family protein</fullName>
    </submittedName>
</protein>
<gene>
    <name evidence="7" type="ORF">DM48_5629</name>
</gene>
<evidence type="ECO:0000313" key="8">
    <source>
        <dbReference type="Proteomes" id="UP000029590"/>
    </source>
</evidence>
<dbReference type="EMBL" id="JPGG01000018">
    <property type="protein sequence ID" value="KGC10393.1"/>
    <property type="molecule type" value="Genomic_DNA"/>
</dbReference>
<dbReference type="KEGG" id="bgo:BM43_3287"/>
<accession>A0AAW3ERY7</accession>
<feature type="region of interest" description="Disordered" evidence="5">
    <location>
        <begin position="297"/>
        <end position="327"/>
    </location>
</feature>
<evidence type="ECO:0000256" key="4">
    <source>
        <dbReference type="ARBA" id="ARBA00023163"/>
    </source>
</evidence>
<dbReference type="Gene3D" id="1.10.10.10">
    <property type="entry name" value="Winged helix-like DNA-binding domain superfamily/Winged helix DNA-binding domain"/>
    <property type="match status" value="1"/>
</dbReference>
<dbReference type="InterPro" id="IPR005119">
    <property type="entry name" value="LysR_subst-bd"/>
</dbReference>
<dbReference type="AlphaFoldDB" id="A0AAW3ERY7"/>
<evidence type="ECO:0000313" key="7">
    <source>
        <dbReference type="EMBL" id="KGC10393.1"/>
    </source>
</evidence>
<evidence type="ECO:0000256" key="1">
    <source>
        <dbReference type="ARBA" id="ARBA00009437"/>
    </source>
</evidence>
<dbReference type="PANTHER" id="PTHR30537:SF79">
    <property type="entry name" value="TRANSCRIPTIONAL REGULATOR-RELATED"/>
    <property type="match status" value="1"/>
</dbReference>
<dbReference type="Pfam" id="PF03466">
    <property type="entry name" value="LysR_substrate"/>
    <property type="match status" value="1"/>
</dbReference>
<organism evidence="7 8">
    <name type="scientific">Burkholderia gladioli</name>
    <name type="common">Pseudomonas marginata</name>
    <name type="synonym">Phytomonas marginata</name>
    <dbReference type="NCBI Taxonomy" id="28095"/>
    <lineage>
        <taxon>Bacteria</taxon>
        <taxon>Pseudomonadati</taxon>
        <taxon>Pseudomonadota</taxon>
        <taxon>Betaproteobacteria</taxon>
        <taxon>Burkholderiales</taxon>
        <taxon>Burkholderiaceae</taxon>
        <taxon>Burkholderia</taxon>
    </lineage>
</organism>
<dbReference type="GO" id="GO:0043565">
    <property type="term" value="F:sequence-specific DNA binding"/>
    <property type="evidence" value="ECO:0007669"/>
    <property type="project" value="TreeGrafter"/>
</dbReference>
<keyword evidence="3" id="KW-0238">DNA-binding</keyword>
<dbReference type="Pfam" id="PF00126">
    <property type="entry name" value="HTH_1"/>
    <property type="match status" value="1"/>
</dbReference>
<comment type="similarity">
    <text evidence="1">Belongs to the LysR transcriptional regulatory family.</text>
</comment>
<dbReference type="GO" id="GO:0003700">
    <property type="term" value="F:DNA-binding transcription factor activity"/>
    <property type="evidence" value="ECO:0007669"/>
    <property type="project" value="InterPro"/>
</dbReference>
<evidence type="ECO:0000256" key="3">
    <source>
        <dbReference type="ARBA" id="ARBA00023125"/>
    </source>
</evidence>
<feature type="domain" description="HTH lysR-type" evidence="6">
    <location>
        <begin position="7"/>
        <end position="64"/>
    </location>
</feature>
<dbReference type="Proteomes" id="UP000029590">
    <property type="component" value="Unassembled WGS sequence"/>
</dbReference>
<keyword evidence="4" id="KW-0804">Transcription</keyword>
<dbReference type="PROSITE" id="PS50931">
    <property type="entry name" value="HTH_LYSR"/>
    <property type="match status" value="1"/>
</dbReference>
<dbReference type="InterPro" id="IPR036388">
    <property type="entry name" value="WH-like_DNA-bd_sf"/>
</dbReference>
<dbReference type="InterPro" id="IPR036390">
    <property type="entry name" value="WH_DNA-bd_sf"/>
</dbReference>
<dbReference type="RefSeq" id="WP_063769129.1">
    <property type="nucleotide sequence ID" value="NZ_CADEVY010000006.1"/>
</dbReference>
<sequence length="327" mass="36879">MTERIRLNLAALRALETAERCHSFTAAANELCLTHSAISHQIRQVESMLETALFTRTQSRMIPSTACTRLAERVRRGLTDIESALQEARQADRPRRLSLKLSVMADFATAWLIPSLEAFHGRHPHLDLSISVRHTRDASDAQEADIGIWHKSVDRHGFQSRKLLEDRVIAVCTPGFLDRHPPLATAIDLVRVPLLRFSGRSWQEFFLAAGLDAVAPESGPMFDDAASLLHAALAGQGVAMLRERLIHPYLREGKLVQVGHTRIPSHLDYHLCWREDTRKQAAILQFVAWLEDMIQQTGQASPPPPHDDPTDMPGMPRFRREAARRRT</sequence>
<proteinExistence type="inferred from homology"/>
<dbReference type="SUPFAM" id="SSF46785">
    <property type="entry name" value="Winged helix' DNA-binding domain"/>
    <property type="match status" value="1"/>
</dbReference>
<dbReference type="PANTHER" id="PTHR30537">
    <property type="entry name" value="HTH-TYPE TRANSCRIPTIONAL REGULATOR"/>
    <property type="match status" value="1"/>
</dbReference>
<dbReference type="CDD" id="cd08432">
    <property type="entry name" value="PBP2_GcdR_TrpI_HvrB_AmpR_like"/>
    <property type="match status" value="1"/>
</dbReference>
<evidence type="ECO:0000259" key="6">
    <source>
        <dbReference type="PROSITE" id="PS50931"/>
    </source>
</evidence>